<evidence type="ECO:0000256" key="3">
    <source>
        <dbReference type="ARBA" id="ARBA00022448"/>
    </source>
</evidence>
<comment type="caution">
    <text evidence="8">Lacks conserved residue(s) required for the propagation of feature annotation.</text>
</comment>
<feature type="transmembrane region" description="Helical" evidence="8">
    <location>
        <begin position="85"/>
        <end position="105"/>
    </location>
</feature>
<proteinExistence type="inferred from homology"/>
<gene>
    <name evidence="10" type="ORF">KSX_23250</name>
</gene>
<dbReference type="PANTHER" id="PTHR43470">
    <property type="entry name" value="PHOSPHATE TRANSPORT SYSTEM PERMEASE PROTEIN PSTA-RELATED"/>
    <property type="match status" value="1"/>
</dbReference>
<evidence type="ECO:0000256" key="7">
    <source>
        <dbReference type="ARBA" id="ARBA00023136"/>
    </source>
</evidence>
<evidence type="ECO:0000256" key="2">
    <source>
        <dbReference type="ARBA" id="ARBA00007069"/>
    </source>
</evidence>
<dbReference type="Gene3D" id="1.10.3720.10">
    <property type="entry name" value="MetI-like"/>
    <property type="match status" value="1"/>
</dbReference>
<dbReference type="RefSeq" id="WP_220193578.1">
    <property type="nucleotide sequence ID" value="NZ_BNJF01000001.1"/>
</dbReference>
<keyword evidence="6 8" id="KW-1133">Transmembrane helix</keyword>
<dbReference type="InterPro" id="IPR005672">
    <property type="entry name" value="Phosphate_PstA"/>
</dbReference>
<keyword evidence="11" id="KW-1185">Reference proteome</keyword>
<comment type="caution">
    <text evidence="10">The sequence shown here is derived from an EMBL/GenBank/DDBJ whole genome shotgun (WGS) entry which is preliminary data.</text>
</comment>
<reference evidence="10" key="1">
    <citation type="submission" date="2020-10" db="EMBL/GenBank/DDBJ databases">
        <title>Taxonomic study of unclassified bacteria belonging to the class Ktedonobacteria.</title>
        <authorList>
            <person name="Yabe S."/>
            <person name="Wang C.M."/>
            <person name="Zheng Y."/>
            <person name="Sakai Y."/>
            <person name="Cavaletti L."/>
            <person name="Monciardini P."/>
            <person name="Donadio S."/>
        </authorList>
    </citation>
    <scope>NUCLEOTIDE SEQUENCE</scope>
    <source>
        <strain evidence="10">SOSP1-1</strain>
    </source>
</reference>
<dbReference type="InterPro" id="IPR035906">
    <property type="entry name" value="MetI-like_sf"/>
</dbReference>
<keyword evidence="4 8" id="KW-1003">Cell membrane</keyword>
<evidence type="ECO:0000259" key="9">
    <source>
        <dbReference type="PROSITE" id="PS50928"/>
    </source>
</evidence>
<evidence type="ECO:0000256" key="1">
    <source>
        <dbReference type="ARBA" id="ARBA00004651"/>
    </source>
</evidence>
<accession>A0A8J3HUC5</accession>
<feature type="domain" description="ABC transmembrane type-1" evidence="9">
    <location>
        <begin position="81"/>
        <end position="296"/>
    </location>
</feature>
<sequence length="310" mass="33216">MSTQAIGRKQERQGSRLGELTRIAQKLHRGNRVALGVLWALAGLITLLFIAIIVILFLQGFGYLINPAFYSFADNGVGRQIFNTFYILILSEVFLFPIALAAAIYTVEYAPQGRLVASIRFAAETLAGVPSIVLGLFGFVFFSAFLGFHISRLSGALTLLCLNFPQAFRLFEDALMSVPRDLREGSLALGTTRWLTIRKVVLPSALPGLITGLILSAGKIIGETAALVYTMGVSSPASVFSLDPSIPSDTLTIHLWYIKTQGAGSIVGLTAADSSAISSGSAALLIIVLLVINLLARGVGRMIQRRVMAA</sequence>
<comment type="subcellular location">
    <subcellularLocation>
        <location evidence="1 8">Cell membrane</location>
        <topology evidence="1 8">Multi-pass membrane protein</topology>
    </subcellularLocation>
</comment>
<comment type="similarity">
    <text evidence="2 8">Belongs to the binding-protein-dependent transport system permease family. CysTW subfamily.</text>
</comment>
<protein>
    <recommendedName>
        <fullName evidence="8">Phosphate transport system permease protein PstA</fullName>
    </recommendedName>
</protein>
<name>A0A8J3HUC5_9CHLR</name>
<dbReference type="AlphaFoldDB" id="A0A8J3HUC5"/>
<dbReference type="GO" id="GO:0005886">
    <property type="term" value="C:plasma membrane"/>
    <property type="evidence" value="ECO:0007669"/>
    <property type="project" value="UniProtKB-SubCell"/>
</dbReference>
<dbReference type="EMBL" id="BNJF01000001">
    <property type="protein sequence ID" value="GHO44162.1"/>
    <property type="molecule type" value="Genomic_DNA"/>
</dbReference>
<feature type="transmembrane region" description="Helical" evidence="8">
    <location>
        <begin position="33"/>
        <end position="65"/>
    </location>
</feature>
<feature type="transmembrane region" description="Helical" evidence="8">
    <location>
        <begin position="276"/>
        <end position="296"/>
    </location>
</feature>
<keyword evidence="3" id="KW-0813">Transport</keyword>
<dbReference type="GO" id="GO:0005315">
    <property type="term" value="F:phosphate transmembrane transporter activity"/>
    <property type="evidence" value="ECO:0007669"/>
    <property type="project" value="InterPro"/>
</dbReference>
<dbReference type="InterPro" id="IPR000515">
    <property type="entry name" value="MetI-like"/>
</dbReference>
<evidence type="ECO:0000313" key="10">
    <source>
        <dbReference type="EMBL" id="GHO44162.1"/>
    </source>
</evidence>
<evidence type="ECO:0000313" key="11">
    <source>
        <dbReference type="Proteomes" id="UP000612362"/>
    </source>
</evidence>
<evidence type="ECO:0000256" key="8">
    <source>
        <dbReference type="RuleBase" id="RU363043"/>
    </source>
</evidence>
<feature type="transmembrane region" description="Helical" evidence="8">
    <location>
        <begin position="126"/>
        <end position="150"/>
    </location>
</feature>
<evidence type="ECO:0000256" key="6">
    <source>
        <dbReference type="ARBA" id="ARBA00022989"/>
    </source>
</evidence>
<dbReference type="NCBIfam" id="TIGR00974">
    <property type="entry name" value="3a0107s02c"/>
    <property type="match status" value="1"/>
</dbReference>
<dbReference type="CDD" id="cd06261">
    <property type="entry name" value="TM_PBP2"/>
    <property type="match status" value="1"/>
</dbReference>
<dbReference type="Pfam" id="PF00528">
    <property type="entry name" value="BPD_transp_1"/>
    <property type="match status" value="1"/>
</dbReference>
<dbReference type="Proteomes" id="UP000612362">
    <property type="component" value="Unassembled WGS sequence"/>
</dbReference>
<evidence type="ECO:0000256" key="4">
    <source>
        <dbReference type="ARBA" id="ARBA00022475"/>
    </source>
</evidence>
<keyword evidence="5 8" id="KW-0812">Transmembrane</keyword>
<dbReference type="PROSITE" id="PS50928">
    <property type="entry name" value="ABC_TM1"/>
    <property type="match status" value="1"/>
</dbReference>
<dbReference type="PANTHER" id="PTHR43470:SF4">
    <property type="entry name" value="ABC TRANSPORTER PERMEASE PROTEIN YQGI-RELATED"/>
    <property type="match status" value="1"/>
</dbReference>
<keyword evidence="7 8" id="KW-0472">Membrane</keyword>
<evidence type="ECO:0000256" key="5">
    <source>
        <dbReference type="ARBA" id="ARBA00022692"/>
    </source>
</evidence>
<dbReference type="SUPFAM" id="SSF161098">
    <property type="entry name" value="MetI-like"/>
    <property type="match status" value="1"/>
</dbReference>
<dbReference type="GO" id="GO:0035435">
    <property type="term" value="P:phosphate ion transmembrane transport"/>
    <property type="evidence" value="ECO:0007669"/>
    <property type="project" value="InterPro"/>
</dbReference>
<organism evidence="10 11">
    <name type="scientific">Ktedonospora formicarum</name>
    <dbReference type="NCBI Taxonomy" id="2778364"/>
    <lineage>
        <taxon>Bacteria</taxon>
        <taxon>Bacillati</taxon>
        <taxon>Chloroflexota</taxon>
        <taxon>Ktedonobacteria</taxon>
        <taxon>Ktedonobacterales</taxon>
        <taxon>Ktedonobacteraceae</taxon>
        <taxon>Ktedonospora</taxon>
    </lineage>
</organism>